<name>A0A3E4PXF9_9FIRM</name>
<evidence type="ECO:0000256" key="7">
    <source>
        <dbReference type="ARBA" id="ARBA00023136"/>
    </source>
</evidence>
<dbReference type="EMBL" id="QSRA01000006">
    <property type="protein sequence ID" value="RGK84588.1"/>
    <property type="molecule type" value="Genomic_DNA"/>
</dbReference>
<feature type="transmembrane region" description="Helical" evidence="8">
    <location>
        <begin position="12"/>
        <end position="34"/>
    </location>
</feature>
<keyword evidence="2" id="KW-0813">Transport</keyword>
<evidence type="ECO:0000313" key="10">
    <source>
        <dbReference type="EMBL" id="VUX17115.1"/>
    </source>
</evidence>
<proteinExistence type="predicted"/>
<dbReference type="EMBL" id="CABHNI010000047">
    <property type="protein sequence ID" value="VUX17115.1"/>
    <property type="molecule type" value="Genomic_DNA"/>
</dbReference>
<feature type="transmembrane region" description="Helical" evidence="8">
    <location>
        <begin position="123"/>
        <end position="144"/>
    </location>
</feature>
<dbReference type="Proteomes" id="UP000261324">
    <property type="component" value="Unassembled WGS sequence"/>
</dbReference>
<keyword evidence="4" id="KW-0997">Cell inner membrane</keyword>
<reference evidence="9 11" key="1">
    <citation type="submission" date="2018-08" db="EMBL/GenBank/DDBJ databases">
        <title>A genome reference for cultivated species of the human gut microbiota.</title>
        <authorList>
            <person name="Zou Y."/>
            <person name="Xue W."/>
            <person name="Luo G."/>
        </authorList>
    </citation>
    <scope>NUCLEOTIDE SEQUENCE [LARGE SCALE GENOMIC DNA]</scope>
    <source>
        <strain evidence="9 11">TF09-3</strain>
    </source>
</reference>
<dbReference type="AlphaFoldDB" id="A0A3E4PXF9"/>
<evidence type="ECO:0000313" key="11">
    <source>
        <dbReference type="Proteomes" id="UP000261324"/>
    </source>
</evidence>
<organism evidence="9 11">
    <name type="scientific">Dorea formicigenerans</name>
    <dbReference type="NCBI Taxonomy" id="39486"/>
    <lineage>
        <taxon>Bacteria</taxon>
        <taxon>Bacillati</taxon>
        <taxon>Bacillota</taxon>
        <taxon>Clostridia</taxon>
        <taxon>Lachnospirales</taxon>
        <taxon>Lachnospiraceae</taxon>
        <taxon>Dorea</taxon>
    </lineage>
</organism>
<dbReference type="PANTHER" id="PTHR32196:SF21">
    <property type="entry name" value="ABC TRANSPORTER PERMEASE PROTEIN YPHD-RELATED"/>
    <property type="match status" value="1"/>
</dbReference>
<dbReference type="CDD" id="cd06579">
    <property type="entry name" value="TM_PBP1_transp_AraH_like"/>
    <property type="match status" value="1"/>
</dbReference>
<dbReference type="Pfam" id="PF02653">
    <property type="entry name" value="BPD_transp_2"/>
    <property type="match status" value="1"/>
</dbReference>
<sequence>MKKNKSVKQFLSDNWIALIPYVMLLIIIVVMGVLNSNTLNSNYLANKCDASLSLILVAIGQTFVLITGGFDLSVGGIICIVNCLMATRMTDSVGSMILWSVIGILIGILIGCFNGFVIERTGLQPFIVTLATQSVCMGTALLILKVDGGNVPITYMKAMLTRFGAIPISLIILIALLLIWIYFKKTKICMNIYAVGSNKKAANLNGVNVLKTTVVAYAISGGFAALSGLVRTAVVASGSPTAGGDFVMTSISAAVIGGTALTGGVGGIVGTIVGAFVLRYISDLLVFMEVSSYWSSLVQGIILILAVALSAYGTVRRKRKGGLS</sequence>
<evidence type="ECO:0000256" key="1">
    <source>
        <dbReference type="ARBA" id="ARBA00004651"/>
    </source>
</evidence>
<dbReference type="GO" id="GO:0022857">
    <property type="term" value="F:transmembrane transporter activity"/>
    <property type="evidence" value="ECO:0007669"/>
    <property type="project" value="InterPro"/>
</dbReference>
<keyword evidence="3" id="KW-1003">Cell membrane</keyword>
<evidence type="ECO:0000256" key="5">
    <source>
        <dbReference type="ARBA" id="ARBA00022692"/>
    </source>
</evidence>
<dbReference type="Proteomes" id="UP000358366">
    <property type="component" value="Unassembled WGS sequence"/>
</dbReference>
<feature type="transmembrane region" description="Helical" evidence="8">
    <location>
        <begin position="96"/>
        <end position="117"/>
    </location>
</feature>
<evidence type="ECO:0000256" key="3">
    <source>
        <dbReference type="ARBA" id="ARBA00022475"/>
    </source>
</evidence>
<protein>
    <submittedName>
        <fullName evidence="9">ABC transporter permease</fullName>
    </submittedName>
    <submittedName>
        <fullName evidence="10">Ribose transport system permease protein RbsC</fullName>
    </submittedName>
</protein>
<dbReference type="PANTHER" id="PTHR32196">
    <property type="entry name" value="ABC TRANSPORTER PERMEASE PROTEIN YPHD-RELATED-RELATED"/>
    <property type="match status" value="1"/>
</dbReference>
<keyword evidence="5 8" id="KW-0812">Transmembrane</keyword>
<feature type="transmembrane region" description="Helical" evidence="8">
    <location>
        <begin position="165"/>
        <end position="183"/>
    </location>
</feature>
<feature type="transmembrane region" description="Helical" evidence="8">
    <location>
        <begin position="54"/>
        <end position="84"/>
    </location>
</feature>
<evidence type="ECO:0000256" key="2">
    <source>
        <dbReference type="ARBA" id="ARBA00022448"/>
    </source>
</evidence>
<dbReference type="RefSeq" id="WP_005338234.1">
    <property type="nucleotide sequence ID" value="NZ_CABHNI010000047.1"/>
</dbReference>
<dbReference type="InterPro" id="IPR001851">
    <property type="entry name" value="ABC_transp_permease"/>
</dbReference>
<feature type="transmembrane region" description="Helical" evidence="8">
    <location>
        <begin position="214"/>
        <end position="234"/>
    </location>
</feature>
<gene>
    <name evidence="10" type="primary">rbsC_1</name>
    <name evidence="10" type="ORF">DFSSTS7063_02399</name>
    <name evidence="9" type="ORF">DXC93_05965</name>
</gene>
<evidence type="ECO:0000256" key="4">
    <source>
        <dbReference type="ARBA" id="ARBA00022519"/>
    </source>
</evidence>
<keyword evidence="6 8" id="KW-1133">Transmembrane helix</keyword>
<keyword evidence="7 8" id="KW-0472">Membrane</keyword>
<dbReference type="GO" id="GO:0005886">
    <property type="term" value="C:plasma membrane"/>
    <property type="evidence" value="ECO:0007669"/>
    <property type="project" value="UniProtKB-SubCell"/>
</dbReference>
<reference evidence="10 12" key="2">
    <citation type="submission" date="2019-07" db="EMBL/GenBank/DDBJ databases">
        <authorList>
            <person name="Hibberd C M."/>
            <person name="Gehrig L. J."/>
            <person name="Chang H.-W."/>
            <person name="Venkatesh S."/>
        </authorList>
    </citation>
    <scope>NUCLEOTIDE SEQUENCE [LARGE SCALE GENOMIC DNA]</scope>
    <source>
        <strain evidence="10">Dorea_formicigenerans_SSTS_Bg7063</strain>
    </source>
</reference>
<evidence type="ECO:0000256" key="8">
    <source>
        <dbReference type="SAM" id="Phobius"/>
    </source>
</evidence>
<comment type="subcellular location">
    <subcellularLocation>
        <location evidence="1">Cell membrane</location>
        <topology evidence="1">Multi-pass membrane protein</topology>
    </subcellularLocation>
</comment>
<feature type="transmembrane region" description="Helical" evidence="8">
    <location>
        <begin position="293"/>
        <end position="315"/>
    </location>
</feature>
<evidence type="ECO:0000256" key="6">
    <source>
        <dbReference type="ARBA" id="ARBA00022989"/>
    </source>
</evidence>
<evidence type="ECO:0000313" key="12">
    <source>
        <dbReference type="Proteomes" id="UP000358366"/>
    </source>
</evidence>
<evidence type="ECO:0000313" key="9">
    <source>
        <dbReference type="EMBL" id="RGK84588.1"/>
    </source>
</evidence>
<feature type="transmembrane region" description="Helical" evidence="8">
    <location>
        <begin position="255"/>
        <end position="281"/>
    </location>
</feature>
<accession>A0A3E4PXF9</accession>